<keyword evidence="1" id="KW-0378">Hydrolase</keyword>
<dbReference type="HOGENOM" id="CLU_015590_4_0_6"/>
<dbReference type="Gene3D" id="3.40.50.1820">
    <property type="entry name" value="alpha/beta hydrolase"/>
    <property type="match status" value="2"/>
</dbReference>
<dbReference type="SMART" id="SM00939">
    <property type="entry name" value="PepX_C"/>
    <property type="match status" value="1"/>
</dbReference>
<dbReference type="STRING" id="314278.NB231_07677"/>
<reference evidence="3 4" key="1">
    <citation type="submission" date="2006-02" db="EMBL/GenBank/DDBJ databases">
        <authorList>
            <person name="Waterbury J."/>
            <person name="Ferriera S."/>
            <person name="Johnson J."/>
            <person name="Kravitz S."/>
            <person name="Halpern A."/>
            <person name="Remington K."/>
            <person name="Beeson K."/>
            <person name="Tran B."/>
            <person name="Rogers Y.-H."/>
            <person name="Friedman R."/>
            <person name="Venter J.C."/>
        </authorList>
    </citation>
    <scope>NUCLEOTIDE SEQUENCE [LARGE SCALE GENOMIC DNA]</scope>
    <source>
        <strain evidence="3 4">Nb-231</strain>
    </source>
</reference>
<dbReference type="Proteomes" id="UP000003374">
    <property type="component" value="Unassembled WGS sequence"/>
</dbReference>
<proteinExistence type="predicted"/>
<dbReference type="InterPro" id="IPR008979">
    <property type="entry name" value="Galactose-bd-like_sf"/>
</dbReference>
<dbReference type="InterPro" id="IPR005674">
    <property type="entry name" value="CocE/Ser_esterase"/>
</dbReference>
<dbReference type="EMBL" id="AAOF01000013">
    <property type="protein sequence ID" value="EAR21032.1"/>
    <property type="molecule type" value="Genomic_DNA"/>
</dbReference>
<keyword evidence="4" id="KW-1185">Reference proteome</keyword>
<dbReference type="SUPFAM" id="SSF49785">
    <property type="entry name" value="Galactose-binding domain-like"/>
    <property type="match status" value="1"/>
</dbReference>
<dbReference type="Pfam" id="PF02129">
    <property type="entry name" value="Peptidase_S15"/>
    <property type="match status" value="1"/>
</dbReference>
<dbReference type="InterPro" id="IPR013736">
    <property type="entry name" value="Xaa-Pro_dipept_C"/>
</dbReference>
<evidence type="ECO:0000313" key="4">
    <source>
        <dbReference type="Proteomes" id="UP000003374"/>
    </source>
</evidence>
<sequence>MKRVREFPYTVQKQDPVWIPMTDGVELAARLWLPEGAQKAPVPAILEYIPYRRRDGTAFRDATMHPYFAGHGYASVRVDLRGSGDSGGVLKDEYLEQELSDGEAILEWIAAQPWCNGSVGMIGISWGGFNGLQLAARRPPQLKAVVTVCSTDDRYADDVHYMGGCLLADNLSWASTMFAYNSLPPDPAVVGERWRAMWFERLEANEPWLATWLEHPHRDPYWEHGSICEDFTAIEVPILAASGWADGYSNAVLRLLANLKVPRQGLIGPWSHKYPHLAEPGPAIGFLQECLRWWDHWLLGKDTGLTEEPMLRVWMQDSVPPTTSYAHRPGRWVAEPVWPSATIRAWYLPLSPGRLVTAETDLPLQESSLTVQSPLTCGLFAGKWCSYASGPDLAHDQREEDGGALTFDSLPLEEQVEILGAPVVELELSANKPVAMIAARLSDVAPDDKATRATYGLLNLCHRDSHKEPAPLEPGQRYRIRLELNDVAQVFPAGHRLRLSISTSYWPLAWPPPERVRLTLYDRSSRFILPVRPRRPEDERLRAFGQAEGAPPIACAMVEPPLHNWYVHRDLAKDVSTLEVVNDEGVVRLKSLALDVLVKAVERYSSRADDFDSIRGETRWERGLRRRDWTVHTVTYTLLTSTADAFHLHAYLDAFEGERRIYSRSWNYTIPRNLV</sequence>
<organism evidence="3 4">
    <name type="scientific">Nitrococcus mobilis Nb-231</name>
    <dbReference type="NCBI Taxonomy" id="314278"/>
    <lineage>
        <taxon>Bacteria</taxon>
        <taxon>Pseudomonadati</taxon>
        <taxon>Pseudomonadota</taxon>
        <taxon>Gammaproteobacteria</taxon>
        <taxon>Chromatiales</taxon>
        <taxon>Ectothiorhodospiraceae</taxon>
        <taxon>Nitrococcus</taxon>
    </lineage>
</organism>
<name>A4BTD0_9GAMM</name>
<dbReference type="Pfam" id="PF08530">
    <property type="entry name" value="PepX_C"/>
    <property type="match status" value="1"/>
</dbReference>
<dbReference type="PANTHER" id="PTHR43056">
    <property type="entry name" value="PEPTIDASE S9 PROLYL OLIGOPEPTIDASE"/>
    <property type="match status" value="1"/>
</dbReference>
<dbReference type="GO" id="GO:0008239">
    <property type="term" value="F:dipeptidyl-peptidase activity"/>
    <property type="evidence" value="ECO:0007669"/>
    <property type="project" value="InterPro"/>
</dbReference>
<dbReference type="AlphaFoldDB" id="A4BTD0"/>
<evidence type="ECO:0000313" key="3">
    <source>
        <dbReference type="EMBL" id="EAR21032.1"/>
    </source>
</evidence>
<dbReference type="RefSeq" id="WP_005001111.1">
    <property type="nucleotide sequence ID" value="NZ_CH672427.1"/>
</dbReference>
<dbReference type="Gene3D" id="2.60.120.260">
    <property type="entry name" value="Galactose-binding domain-like"/>
    <property type="match status" value="1"/>
</dbReference>
<comment type="caution">
    <text evidence="3">The sequence shown here is derived from an EMBL/GenBank/DDBJ whole genome shotgun (WGS) entry which is preliminary data.</text>
</comment>
<dbReference type="NCBIfam" id="TIGR00976">
    <property type="entry name" value="CocE_NonD"/>
    <property type="match status" value="1"/>
</dbReference>
<protein>
    <recommendedName>
        <fullName evidence="2">Xaa-Pro dipeptidyl-peptidase C-terminal domain-containing protein</fullName>
    </recommendedName>
</protein>
<accession>A4BTD0</accession>
<dbReference type="eggNOG" id="COG2936">
    <property type="taxonomic scope" value="Bacteria"/>
</dbReference>
<dbReference type="InterPro" id="IPR029058">
    <property type="entry name" value="AB_hydrolase_fold"/>
</dbReference>
<dbReference type="InterPro" id="IPR000383">
    <property type="entry name" value="Xaa-Pro-like_dom"/>
</dbReference>
<dbReference type="PANTHER" id="PTHR43056:SF10">
    <property type="entry name" value="COCE_NOND FAMILY, PUTATIVE (AFU_ORTHOLOGUE AFUA_7G00600)-RELATED"/>
    <property type="match status" value="1"/>
</dbReference>
<dbReference type="SUPFAM" id="SSF53474">
    <property type="entry name" value="alpha/beta-Hydrolases"/>
    <property type="match status" value="1"/>
</dbReference>
<feature type="domain" description="Xaa-Pro dipeptidyl-peptidase C-terminal" evidence="2">
    <location>
        <begin position="291"/>
        <end position="550"/>
    </location>
</feature>
<evidence type="ECO:0000256" key="1">
    <source>
        <dbReference type="ARBA" id="ARBA00022801"/>
    </source>
</evidence>
<dbReference type="InterPro" id="IPR050585">
    <property type="entry name" value="Xaa-Pro_dipeptidyl-ppase/CocE"/>
</dbReference>
<gene>
    <name evidence="3" type="ORF">NB231_07677</name>
</gene>
<dbReference type="OrthoDB" id="9806163at2"/>
<evidence type="ECO:0000259" key="2">
    <source>
        <dbReference type="SMART" id="SM00939"/>
    </source>
</evidence>